<evidence type="ECO:0000313" key="2">
    <source>
        <dbReference type="EMBL" id="KAK1467816.1"/>
    </source>
</evidence>
<accession>A0ABQ9QGZ0</accession>
<reference evidence="2 3" key="1">
    <citation type="submission" date="2016-10" db="EMBL/GenBank/DDBJ databases">
        <title>The genome sequence of Colletotrichum fioriniae PJ7.</title>
        <authorList>
            <person name="Baroncelli R."/>
        </authorList>
    </citation>
    <scope>NUCLEOTIDE SEQUENCE [LARGE SCALE GENOMIC DNA]</scope>
    <source>
        <strain evidence="2 3">Tom-12</strain>
    </source>
</reference>
<evidence type="ECO:0000313" key="3">
    <source>
        <dbReference type="Proteomes" id="UP001227543"/>
    </source>
</evidence>
<dbReference type="GeneID" id="85417216"/>
<dbReference type="Proteomes" id="UP001227543">
    <property type="component" value="Unassembled WGS sequence"/>
</dbReference>
<evidence type="ECO:0000256" key="1">
    <source>
        <dbReference type="SAM" id="MobiDB-lite"/>
    </source>
</evidence>
<dbReference type="RefSeq" id="XP_060372445.1">
    <property type="nucleotide sequence ID" value="XM_060532978.1"/>
</dbReference>
<evidence type="ECO:0008006" key="4">
    <source>
        <dbReference type="Google" id="ProtNLM"/>
    </source>
</evidence>
<name>A0ABQ9QGZ0_9PEZI</name>
<comment type="caution">
    <text evidence="2">The sequence shown here is derived from an EMBL/GenBank/DDBJ whole genome shotgun (WGS) entry which is preliminary data.</text>
</comment>
<proteinExistence type="predicted"/>
<keyword evidence="3" id="KW-1185">Reference proteome</keyword>
<sequence>MCFVDLTTEHSPRYGAEPNAASFIDVGPDHNPDPATKPRTSHGSFSRSIVKLIDKAVEHVHVGWLSCRDQAHFRQRLDQFCPGRYVDDILFLAILQSVCGYSTLQTIDPLLVRFSEPFLPSGASAFAKGFDGMVLPINVNAADQMSDHNKIHWILAIVNWKTETFDAFGMQPTAFSRWSIRIDEYVSELRGAVIQLDKRSHELGPYWEDSCCAFLCAYAFERYLGRAPHRQERWPTGPALRKHYLRKLLNQWELPAGRRTKGPRHSELGGGPSSG</sequence>
<feature type="region of interest" description="Disordered" evidence="1">
    <location>
        <begin position="17"/>
        <end position="43"/>
    </location>
</feature>
<organism evidence="2 3">
    <name type="scientific">Colletotrichum tamarilloi</name>
    <dbReference type="NCBI Taxonomy" id="1209934"/>
    <lineage>
        <taxon>Eukaryota</taxon>
        <taxon>Fungi</taxon>
        <taxon>Dikarya</taxon>
        <taxon>Ascomycota</taxon>
        <taxon>Pezizomycotina</taxon>
        <taxon>Sordariomycetes</taxon>
        <taxon>Hypocreomycetidae</taxon>
        <taxon>Glomerellales</taxon>
        <taxon>Glomerellaceae</taxon>
        <taxon>Colletotrichum</taxon>
        <taxon>Colletotrichum acutatum species complex</taxon>
    </lineage>
</organism>
<protein>
    <recommendedName>
        <fullName evidence="4">Ubiquitin-like protease family profile domain-containing protein</fullName>
    </recommendedName>
</protein>
<gene>
    <name evidence="2" type="ORF">CTAM01_16986</name>
</gene>
<dbReference type="EMBL" id="MLFU01000297">
    <property type="protein sequence ID" value="KAK1467816.1"/>
    <property type="molecule type" value="Genomic_DNA"/>
</dbReference>